<organism evidence="2 3">
    <name type="scientific">Peronospora matthiolae</name>
    <dbReference type="NCBI Taxonomy" id="2874970"/>
    <lineage>
        <taxon>Eukaryota</taxon>
        <taxon>Sar</taxon>
        <taxon>Stramenopiles</taxon>
        <taxon>Oomycota</taxon>
        <taxon>Peronosporomycetes</taxon>
        <taxon>Peronosporales</taxon>
        <taxon>Peronosporaceae</taxon>
        <taxon>Peronospora</taxon>
    </lineage>
</organism>
<dbReference type="AlphaFoldDB" id="A0AAV1UDN5"/>
<evidence type="ECO:0008006" key="4">
    <source>
        <dbReference type="Google" id="ProtNLM"/>
    </source>
</evidence>
<dbReference type="EMBL" id="CAKLBY020000188">
    <property type="protein sequence ID" value="CAK7932127.1"/>
    <property type="molecule type" value="Genomic_DNA"/>
</dbReference>
<feature type="compositionally biased region" description="Low complexity" evidence="1">
    <location>
        <begin position="69"/>
        <end position="84"/>
    </location>
</feature>
<feature type="region of interest" description="Disordered" evidence="1">
    <location>
        <begin position="106"/>
        <end position="155"/>
    </location>
</feature>
<name>A0AAV1UDN5_9STRA</name>
<feature type="compositionally biased region" description="Basic and acidic residues" evidence="1">
    <location>
        <begin position="134"/>
        <end position="149"/>
    </location>
</feature>
<protein>
    <recommendedName>
        <fullName evidence="4">BZIP domain-containing protein</fullName>
    </recommendedName>
</protein>
<proteinExistence type="predicted"/>
<dbReference type="Proteomes" id="UP001162060">
    <property type="component" value="Unassembled WGS sequence"/>
</dbReference>
<sequence>MDVLELSALPPLSPTIERVFSEAFADLSDLDDDYDEVALATLKPHKRPSSDVPTATTMLKPGHTTRPLNSSSCSSSSSSNSCSSRTNSPRILSVLSPTPASMASVLHNQQQHKKGIRNISPSGGKKHQTLLKDNGMEDKRARRSAIEKKSRQRRQRVLKTMRDEVQQLETLYSAMVEKRQSTSLATGCHSYWKNEDICRKSQLLAPARASTFYVDELALAKKYAELSIVVQRLEDDRRMLQQLLRPHQEFYETVENGFADEKKRGEEAKLEVWDTGVPPSLSFQAEFTKLTTAECYALVRESYEAIQRFQQTEHFKSTGANFMGWTDKRKYDESTGTLQYGFTKQFPLETAEGLLLKTWGIFTDARKFKDLSFDRSVQFRYQVLQQMNDDLVIIRRDHRIPNIDTTFASVQVLFRMQTPTGFTLCMRAIPSPEILRVQDAHEYFYDLFHWTHFNHMYDEAGNVAGCELMTAGSIADQSQLKSSYWLFEIVCSTLRWESVCVAPLFLKQT</sequence>
<feature type="region of interest" description="Disordered" evidence="1">
    <location>
        <begin position="45"/>
        <end position="93"/>
    </location>
</feature>
<gene>
    <name evidence="2" type="ORF">PM001_LOCUS17277</name>
</gene>
<evidence type="ECO:0000256" key="1">
    <source>
        <dbReference type="SAM" id="MobiDB-lite"/>
    </source>
</evidence>
<comment type="caution">
    <text evidence="2">The sequence shown here is derived from an EMBL/GenBank/DDBJ whole genome shotgun (WGS) entry which is preliminary data.</text>
</comment>
<reference evidence="2" key="1">
    <citation type="submission" date="2024-01" db="EMBL/GenBank/DDBJ databases">
        <authorList>
            <person name="Webb A."/>
        </authorList>
    </citation>
    <scope>NUCLEOTIDE SEQUENCE</scope>
    <source>
        <strain evidence="2">Pm1</strain>
    </source>
</reference>
<accession>A0AAV1UDN5</accession>
<evidence type="ECO:0000313" key="2">
    <source>
        <dbReference type="EMBL" id="CAK7932127.1"/>
    </source>
</evidence>
<evidence type="ECO:0000313" key="3">
    <source>
        <dbReference type="Proteomes" id="UP001162060"/>
    </source>
</evidence>